<organism evidence="1 2">
    <name type="scientific">Heligmosomoides polygyrus</name>
    <name type="common">Parasitic roundworm</name>
    <dbReference type="NCBI Taxonomy" id="6339"/>
    <lineage>
        <taxon>Eukaryota</taxon>
        <taxon>Metazoa</taxon>
        <taxon>Ecdysozoa</taxon>
        <taxon>Nematoda</taxon>
        <taxon>Chromadorea</taxon>
        <taxon>Rhabditida</taxon>
        <taxon>Rhabditina</taxon>
        <taxon>Rhabditomorpha</taxon>
        <taxon>Strongyloidea</taxon>
        <taxon>Heligmosomidae</taxon>
        <taxon>Heligmosomoides</taxon>
    </lineage>
</organism>
<evidence type="ECO:0000313" key="2">
    <source>
        <dbReference type="WBParaSite" id="HPBE_0002717801-mRNA-1"/>
    </source>
</evidence>
<dbReference type="AlphaFoldDB" id="A0A183GWV8"/>
<dbReference type="WBParaSite" id="HPBE_0002717801-mRNA-1">
    <property type="protein sequence ID" value="HPBE_0002717801-mRNA-1"/>
    <property type="gene ID" value="HPBE_0002717801"/>
</dbReference>
<name>A0A183GWV8_HELPZ</name>
<sequence length="40" mass="4162">LVKESFESGVHIGIEGQHPSLSDVVINVGGQSSKIGELVD</sequence>
<evidence type="ECO:0000313" key="1">
    <source>
        <dbReference type="Proteomes" id="UP000050761"/>
    </source>
</evidence>
<reference evidence="2" key="1">
    <citation type="submission" date="2019-09" db="UniProtKB">
        <authorList>
            <consortium name="WormBaseParasite"/>
        </authorList>
    </citation>
    <scope>IDENTIFICATION</scope>
</reference>
<proteinExistence type="predicted"/>
<dbReference type="Proteomes" id="UP000050761">
    <property type="component" value="Unassembled WGS sequence"/>
</dbReference>
<protein>
    <submittedName>
        <fullName evidence="2">Aldedh domain-containing protein</fullName>
    </submittedName>
</protein>
<keyword evidence="1" id="KW-1185">Reference proteome</keyword>
<accession>A0A183GWV8</accession>